<dbReference type="GeneTree" id="ENSGT00940000157974"/>
<evidence type="ECO:0000256" key="1">
    <source>
        <dbReference type="ARBA" id="ARBA00004123"/>
    </source>
</evidence>
<dbReference type="Ensembl" id="ENSEBUT00000026610.1">
    <property type="protein sequence ID" value="ENSEBUP00000026034.1"/>
    <property type="gene ID" value="ENSEBUG00000016039.1"/>
</dbReference>
<dbReference type="InterPro" id="IPR025927">
    <property type="entry name" value="Znf_KANL2-like"/>
</dbReference>
<evidence type="ECO:0000259" key="4">
    <source>
        <dbReference type="Pfam" id="PF13891"/>
    </source>
</evidence>
<evidence type="ECO:0000256" key="2">
    <source>
        <dbReference type="ARBA" id="ARBA00023242"/>
    </source>
</evidence>
<organism evidence="5 6">
    <name type="scientific">Eptatretus burgeri</name>
    <name type="common">Inshore hagfish</name>
    <dbReference type="NCBI Taxonomy" id="7764"/>
    <lineage>
        <taxon>Eukaryota</taxon>
        <taxon>Metazoa</taxon>
        <taxon>Chordata</taxon>
        <taxon>Craniata</taxon>
        <taxon>Vertebrata</taxon>
        <taxon>Cyclostomata</taxon>
        <taxon>Myxini</taxon>
        <taxon>Myxiniformes</taxon>
        <taxon>Myxinidae</taxon>
        <taxon>Eptatretinae</taxon>
        <taxon>Eptatretus</taxon>
    </lineage>
</organism>
<keyword evidence="2" id="KW-0539">Nucleus</keyword>
<reference evidence="5" key="2">
    <citation type="submission" date="2025-09" db="UniProtKB">
        <authorList>
            <consortium name="Ensembl"/>
        </authorList>
    </citation>
    <scope>IDENTIFICATION</scope>
</reference>
<dbReference type="Pfam" id="PF13891">
    <property type="entry name" value="zf-C3HC3H_KANSL2"/>
    <property type="match status" value="2"/>
</dbReference>
<keyword evidence="6" id="KW-1185">Reference proteome</keyword>
<dbReference type="AlphaFoldDB" id="A0A8C4X1L3"/>
<dbReference type="GO" id="GO:0005634">
    <property type="term" value="C:nucleus"/>
    <property type="evidence" value="ECO:0007669"/>
    <property type="project" value="UniProtKB-SubCell"/>
</dbReference>
<dbReference type="PANTHER" id="PTHR16198:SF2">
    <property type="entry name" value="INO80 COMPLEX SUBUNIT D"/>
    <property type="match status" value="1"/>
</dbReference>
<protein>
    <submittedName>
        <fullName evidence="5">INO80 complex subunit Db</fullName>
    </submittedName>
</protein>
<evidence type="ECO:0000313" key="6">
    <source>
        <dbReference type="Proteomes" id="UP000694388"/>
    </source>
</evidence>
<feature type="domain" description="KANL2-like probable zinc-finger" evidence="4">
    <location>
        <begin position="18"/>
        <end position="78"/>
    </location>
</feature>
<proteinExistence type="predicted"/>
<feature type="region of interest" description="Disordered" evidence="3">
    <location>
        <begin position="740"/>
        <end position="763"/>
    </location>
</feature>
<reference evidence="5" key="1">
    <citation type="submission" date="2025-08" db="UniProtKB">
        <authorList>
            <consortium name="Ensembl"/>
        </authorList>
    </citation>
    <scope>IDENTIFICATION</scope>
</reference>
<evidence type="ECO:0000256" key="3">
    <source>
        <dbReference type="SAM" id="MobiDB-lite"/>
    </source>
</evidence>
<name>A0A8C4X1L3_EPTBU</name>
<comment type="subcellular location">
    <subcellularLocation>
        <location evidence="1">Nucleus</location>
    </subcellularLocation>
</comment>
<sequence>MYEGKHIHFSLVDNKPLCSYSPKLCKQRRLNGYAFCIRHVLEDKSAPFKQCQYVSKYNNQRCTNPIPKAEDRVYCNSHLQVLGLAPKKERKRKVEVIEEVRECGGGGAPSDSPPPRNGLHLFASWPGVPAPIKTDPFAFPEEEDQQGLRKAAAKRKLQSQVVGMGTSPHPQLGNEDSESEAIISTMMVTADIQKTHLSPPSPLSLQSQPRHQGKGLALPVVGAADCCYHASAPFPPPQEPFLDHSPPTPGGVASRKEVACLGMTEATRQHSKSDNRVFWRRSPQTKCKLRGRAGNLERLLQDQRIFNEDLLPHLGTWSYGMPCFGSDGGSCTHLRSPSVQRCPGAQGESCGMPALPYSHHCLHHILCSPAQRLFSSCTACFADGQQCSVPVFDITRPTPLCDEHAKKMVPAPPHPSRLPPPKHFWLNFFSSTTCQLFLFGSTVALQFRAFKNDFYVLQLALVSLMCGVGKNGELLPTKEEAEALERVLAEASCDVTSLERFGDDLSTLNSDLRDLLNGDIASDSFPGLDLEPGILQEAGAGGLLSATFQTVPPVSMPTLLPAVALEQSVTQSVPQYTPPGLHSVLLSTGRLPNKSVAFLQTGYGVETVTTLDTNSTVNYQQPILEESVTSVRTADVVSAHRPLWPSLGLAEASDYGTPQLHGHDESLLQPISQPSASFQASAGVAKTFGALQVSASVTKTFGALQVPVSVTSLPSAAIPDDQELAAGNVTLAIASPVQQPKGIADGNGTSWGPQGAPEAPRSKLPQFSTAFGAQLTATRGGIPKDAQPLCSVVLPASLPDDSPSSIQPVSLHSGEL</sequence>
<dbReference type="Proteomes" id="UP000694388">
    <property type="component" value="Unplaced"/>
</dbReference>
<accession>A0A8C4X1L3</accession>
<evidence type="ECO:0000313" key="5">
    <source>
        <dbReference type="Ensembl" id="ENSEBUP00000026034.1"/>
    </source>
</evidence>
<feature type="region of interest" description="Disordered" evidence="3">
    <location>
        <begin position="797"/>
        <end position="816"/>
    </location>
</feature>
<dbReference type="PANTHER" id="PTHR16198">
    <property type="match status" value="1"/>
</dbReference>
<feature type="domain" description="KANL2-like probable zinc-finger" evidence="4">
    <location>
        <begin position="347"/>
        <end position="405"/>
    </location>
</feature>